<dbReference type="Pfam" id="PF00501">
    <property type="entry name" value="AMP-binding"/>
    <property type="match status" value="1"/>
</dbReference>
<dbReference type="EMBL" id="BAAADO010000006">
    <property type="protein sequence ID" value="GAA0498922.1"/>
    <property type="molecule type" value="Genomic_DNA"/>
</dbReference>
<dbReference type="Gene3D" id="3.40.50.12780">
    <property type="entry name" value="N-terminal domain of ligase-like"/>
    <property type="match status" value="1"/>
</dbReference>
<evidence type="ECO:0000313" key="2">
    <source>
        <dbReference type="EMBL" id="GAA0498922.1"/>
    </source>
</evidence>
<dbReference type="RefSeq" id="WP_343842246.1">
    <property type="nucleotide sequence ID" value="NZ_BAAADO010000006.1"/>
</dbReference>
<dbReference type="InterPro" id="IPR042099">
    <property type="entry name" value="ANL_N_sf"/>
</dbReference>
<protein>
    <recommendedName>
        <fullName evidence="1">AMP-dependent synthetase/ligase domain-containing protein</fullName>
    </recommendedName>
</protein>
<gene>
    <name evidence="2" type="ORF">GCM10008986_27550</name>
</gene>
<reference evidence="2 3" key="1">
    <citation type="journal article" date="2019" name="Int. J. Syst. Evol. Microbiol.">
        <title>The Global Catalogue of Microorganisms (GCM) 10K type strain sequencing project: providing services to taxonomists for standard genome sequencing and annotation.</title>
        <authorList>
            <consortium name="The Broad Institute Genomics Platform"/>
            <consortium name="The Broad Institute Genome Sequencing Center for Infectious Disease"/>
            <person name="Wu L."/>
            <person name="Ma J."/>
        </authorList>
    </citation>
    <scope>NUCLEOTIDE SEQUENCE [LARGE SCALE GENOMIC DNA]</scope>
    <source>
        <strain evidence="2 3">JCM 12389</strain>
    </source>
</reference>
<dbReference type="PANTHER" id="PTHR43845">
    <property type="entry name" value="BLR5969 PROTEIN"/>
    <property type="match status" value="1"/>
</dbReference>
<dbReference type="PANTHER" id="PTHR43845:SF1">
    <property type="entry name" value="BLR5969 PROTEIN"/>
    <property type="match status" value="1"/>
</dbReference>
<proteinExistence type="predicted"/>
<evidence type="ECO:0000313" key="3">
    <source>
        <dbReference type="Proteomes" id="UP001500880"/>
    </source>
</evidence>
<keyword evidence="3" id="KW-1185">Reference proteome</keyword>
<sequence length="392" mass="44875">MQHKNFYTNALKSSFYQTKFANENPMSWDNLPVTTKEELREVEPLDLLGTDFSQVATYHETSGTTGTPTPSWYSHNDVEKEAETIIRSELNLNEQDLVLTRLPFALAIPGFIMYWACQKTGAGHLAADKLLQITPDIRVIELMKRTEPTILCCLPSEAEKLYEVSRQAGAENPSPKLRALVLAGELISPARKAHFERLWGVPVYGLFGSTETGGLYTTCENGNYHMDREDVIIEIVNEHHEPLGEDKKGYCLISTKREGMPLVKYSNQDIVERKQSSSCGCGNSHPVLMHYGRRSDEIHYQGQTISLYELQEMVYTLTYVPVRWQVNVYKDRYEFVYQIVGDKREATRATIEEELQAKSDIPFQARTEELIDEKTLLDKPAWSKHSFINKYE</sequence>
<accession>A0ABN1BIX7</accession>
<organism evidence="2 3">
    <name type="scientific">Salinibacillus aidingensis</name>
    <dbReference type="NCBI Taxonomy" id="237684"/>
    <lineage>
        <taxon>Bacteria</taxon>
        <taxon>Bacillati</taxon>
        <taxon>Bacillota</taxon>
        <taxon>Bacilli</taxon>
        <taxon>Bacillales</taxon>
        <taxon>Bacillaceae</taxon>
        <taxon>Salinibacillus</taxon>
    </lineage>
</organism>
<feature type="domain" description="AMP-dependent synthetase/ligase" evidence="1">
    <location>
        <begin position="53"/>
        <end position="253"/>
    </location>
</feature>
<dbReference type="SUPFAM" id="SSF56801">
    <property type="entry name" value="Acetyl-CoA synthetase-like"/>
    <property type="match status" value="1"/>
</dbReference>
<dbReference type="InterPro" id="IPR000873">
    <property type="entry name" value="AMP-dep_synth/lig_dom"/>
</dbReference>
<evidence type="ECO:0000259" key="1">
    <source>
        <dbReference type="Pfam" id="PF00501"/>
    </source>
</evidence>
<name>A0ABN1BIX7_9BACI</name>
<comment type="caution">
    <text evidence="2">The sequence shown here is derived from an EMBL/GenBank/DDBJ whole genome shotgun (WGS) entry which is preliminary data.</text>
</comment>
<dbReference type="Proteomes" id="UP001500880">
    <property type="component" value="Unassembled WGS sequence"/>
</dbReference>